<organism evidence="1 2">
    <name type="scientific">Bradyrhizobium guangdongense</name>
    <dbReference type="NCBI Taxonomy" id="1325090"/>
    <lineage>
        <taxon>Bacteria</taxon>
        <taxon>Pseudomonadati</taxon>
        <taxon>Pseudomonadota</taxon>
        <taxon>Alphaproteobacteria</taxon>
        <taxon>Hyphomicrobiales</taxon>
        <taxon>Nitrobacteraceae</taxon>
        <taxon>Bradyrhizobium</taxon>
    </lineage>
</organism>
<accession>A0ABX6UZ47</accession>
<reference evidence="1 2" key="1">
    <citation type="submission" date="2018-06" db="EMBL/GenBank/DDBJ databases">
        <title>Comparative genomics of rhizobia nodulating Arachis hypogaea in China.</title>
        <authorList>
            <person name="Li Y."/>
        </authorList>
    </citation>
    <scope>NUCLEOTIDE SEQUENCE [LARGE SCALE GENOMIC DNA]</scope>
    <source>
        <strain evidence="1 2">CCBAU 51658</strain>
        <plasmid evidence="1 2">unnamed</plasmid>
    </source>
</reference>
<evidence type="ECO:0000313" key="2">
    <source>
        <dbReference type="Proteomes" id="UP000593880"/>
    </source>
</evidence>
<dbReference type="EMBL" id="CP030058">
    <property type="protein sequence ID" value="QOZ64854.1"/>
    <property type="molecule type" value="Genomic_DNA"/>
</dbReference>
<keyword evidence="2" id="KW-1185">Reference proteome</keyword>
<sequence length="78" mass="8578">MFTETGREEAMARKPTKKPKVSLIVSDDKDVKLKVRPGKLHVVQVETITPDLKKAGRVGARLCGYGTNICLAIVDIDK</sequence>
<gene>
    <name evidence="1" type="ORF">XH86_40245</name>
</gene>
<protein>
    <submittedName>
        <fullName evidence="1">Uncharacterized protein</fullName>
    </submittedName>
</protein>
<name>A0ABX6UZ47_9BRAD</name>
<evidence type="ECO:0000313" key="1">
    <source>
        <dbReference type="EMBL" id="QOZ64854.1"/>
    </source>
</evidence>
<geneLocation type="plasmid" evidence="1 2">
    <name>unnamed</name>
</geneLocation>
<dbReference type="Proteomes" id="UP000593880">
    <property type="component" value="Plasmid unnamed"/>
</dbReference>
<keyword evidence="1" id="KW-0614">Plasmid</keyword>
<proteinExistence type="predicted"/>